<dbReference type="AlphaFoldDB" id="A0A8S1TIF9"/>
<dbReference type="OrthoDB" id="311191at2759"/>
<dbReference type="EMBL" id="CAJJDO010000020">
    <property type="protein sequence ID" value="CAD8150659.1"/>
    <property type="molecule type" value="Genomic_DNA"/>
</dbReference>
<keyword evidence="2" id="KW-1185">Reference proteome</keyword>
<proteinExistence type="predicted"/>
<accession>A0A8S1TIF9</accession>
<gene>
    <name evidence="1" type="ORF">PPENT_87.1.T0200395</name>
</gene>
<organism evidence="1 2">
    <name type="scientific">Paramecium pentaurelia</name>
    <dbReference type="NCBI Taxonomy" id="43138"/>
    <lineage>
        <taxon>Eukaryota</taxon>
        <taxon>Sar</taxon>
        <taxon>Alveolata</taxon>
        <taxon>Ciliophora</taxon>
        <taxon>Intramacronucleata</taxon>
        <taxon>Oligohymenophorea</taxon>
        <taxon>Peniculida</taxon>
        <taxon>Parameciidae</taxon>
        <taxon>Paramecium</taxon>
    </lineage>
</organism>
<dbReference type="Proteomes" id="UP000689195">
    <property type="component" value="Unassembled WGS sequence"/>
</dbReference>
<reference evidence="1" key="1">
    <citation type="submission" date="2021-01" db="EMBL/GenBank/DDBJ databases">
        <authorList>
            <consortium name="Genoscope - CEA"/>
            <person name="William W."/>
        </authorList>
    </citation>
    <scope>NUCLEOTIDE SEQUENCE</scope>
</reference>
<comment type="caution">
    <text evidence="1">The sequence shown here is derived from an EMBL/GenBank/DDBJ whole genome shotgun (WGS) entry which is preliminary data.</text>
</comment>
<sequence length="337" mass="39994">MNQIRVLCQNDKCIDQIINRVCLNKSCNKNRIICERCLIDHKNHIQDCLLISDIPQNINKIYKQQKDAEAATEQAIENFLKKVRRQIEQKFAFQFCPILSIQFNQNIEDWTQTNFYQFSEKVSQLDFESNYYDKVLNEKINQLNSMQFEGYQYQQLFVQNQSQSRNKIITQGLSAKLDKNYGISNFQPQILRENCNVYLLLHQTFLIQHQMKQNWYSNMKGNTFFKDGKNKFGLYKGSLNNCSLSENNHKRDLILINDQAYYEQNDIQLLQEEECKELFLHNDMNSLMLIFKKGIDNQSLTLINLRTNKQVSIQLEQNFLQVYFCFSLSCQAKIKIV</sequence>
<protein>
    <submittedName>
        <fullName evidence="1">Uncharacterized protein</fullName>
    </submittedName>
</protein>
<name>A0A8S1TIF9_9CILI</name>
<evidence type="ECO:0000313" key="2">
    <source>
        <dbReference type="Proteomes" id="UP000689195"/>
    </source>
</evidence>
<evidence type="ECO:0000313" key="1">
    <source>
        <dbReference type="EMBL" id="CAD8150659.1"/>
    </source>
</evidence>